<feature type="chain" id="PRO_5046062381" description="SCP domain-containing protein" evidence="1">
    <location>
        <begin position="19"/>
        <end position="151"/>
    </location>
</feature>
<dbReference type="PANTHER" id="PTHR31157">
    <property type="entry name" value="SCP DOMAIN-CONTAINING PROTEIN"/>
    <property type="match status" value="1"/>
</dbReference>
<evidence type="ECO:0000313" key="4">
    <source>
        <dbReference type="Proteomes" id="UP000617355"/>
    </source>
</evidence>
<feature type="domain" description="SCP" evidence="2">
    <location>
        <begin position="35"/>
        <end position="148"/>
    </location>
</feature>
<comment type="caution">
    <text evidence="3">The sequence shown here is derived from an EMBL/GenBank/DDBJ whole genome shotgun (WGS) entry which is preliminary data.</text>
</comment>
<dbReference type="Gene3D" id="3.40.33.10">
    <property type="entry name" value="CAP"/>
    <property type="match status" value="1"/>
</dbReference>
<feature type="signal peptide" evidence="1">
    <location>
        <begin position="1"/>
        <end position="18"/>
    </location>
</feature>
<evidence type="ECO:0000256" key="1">
    <source>
        <dbReference type="SAM" id="SignalP"/>
    </source>
</evidence>
<keyword evidence="4" id="KW-1185">Reference proteome</keyword>
<dbReference type="Proteomes" id="UP000617355">
    <property type="component" value="Unassembled WGS sequence"/>
</dbReference>
<dbReference type="InterPro" id="IPR014044">
    <property type="entry name" value="CAP_dom"/>
</dbReference>
<dbReference type="InterPro" id="IPR035940">
    <property type="entry name" value="CAP_sf"/>
</dbReference>
<proteinExistence type="predicted"/>
<reference evidence="4" key="1">
    <citation type="journal article" date="2019" name="Int. J. Syst. Evol. Microbiol.">
        <title>The Global Catalogue of Microorganisms (GCM) 10K type strain sequencing project: providing services to taxonomists for standard genome sequencing and annotation.</title>
        <authorList>
            <consortium name="The Broad Institute Genomics Platform"/>
            <consortium name="The Broad Institute Genome Sequencing Center for Infectious Disease"/>
            <person name="Wu L."/>
            <person name="Ma J."/>
        </authorList>
    </citation>
    <scope>NUCLEOTIDE SEQUENCE [LARGE SCALE GENOMIC DNA]</scope>
    <source>
        <strain evidence="4">CGMCC 1.12922</strain>
    </source>
</reference>
<name>A0ABQ1QUF9_9RHOB</name>
<protein>
    <recommendedName>
        <fullName evidence="2">SCP domain-containing protein</fullName>
    </recommendedName>
</protein>
<keyword evidence="1" id="KW-0732">Signal</keyword>
<dbReference type="RefSeq" id="WP_188529991.1">
    <property type="nucleotide sequence ID" value="NZ_BMGI01000006.1"/>
</dbReference>
<organism evidence="3 4">
    <name type="scientific">Sinisalibacter lacisalsi</name>
    <dbReference type="NCBI Taxonomy" id="1526570"/>
    <lineage>
        <taxon>Bacteria</taxon>
        <taxon>Pseudomonadati</taxon>
        <taxon>Pseudomonadota</taxon>
        <taxon>Alphaproteobacteria</taxon>
        <taxon>Rhodobacterales</taxon>
        <taxon>Roseobacteraceae</taxon>
        <taxon>Sinisalibacter</taxon>
    </lineage>
</organism>
<evidence type="ECO:0000313" key="3">
    <source>
        <dbReference type="EMBL" id="GGD46861.1"/>
    </source>
</evidence>
<dbReference type="EMBL" id="BMGI01000006">
    <property type="protein sequence ID" value="GGD46861.1"/>
    <property type="molecule type" value="Genomic_DNA"/>
</dbReference>
<gene>
    <name evidence="3" type="ORF">GCM10011358_33270</name>
</gene>
<accession>A0ABQ1QUF9</accession>
<dbReference type="Pfam" id="PF00188">
    <property type="entry name" value="CAP"/>
    <property type="match status" value="1"/>
</dbReference>
<dbReference type="PANTHER" id="PTHR31157:SF1">
    <property type="entry name" value="SCP DOMAIN-CONTAINING PROTEIN"/>
    <property type="match status" value="1"/>
</dbReference>
<dbReference type="SUPFAM" id="SSF55797">
    <property type="entry name" value="PR-1-like"/>
    <property type="match status" value="1"/>
</dbReference>
<dbReference type="CDD" id="cd05379">
    <property type="entry name" value="CAP_bacterial"/>
    <property type="match status" value="1"/>
</dbReference>
<sequence length="151" mass="15901">MRAFALAGLLAVATPAAACDLPANAAGLMADAGANMNAQRKAGGRRALDRDARLDKAAQAHACWMAETNSFSHKGARGSLPKRRITATGYRPMLTAENIAFGQTTGGQVIAEWMASSGHRKNILLGSVDDYGVGVALMQERPVWVMVYAGK</sequence>
<evidence type="ECO:0000259" key="2">
    <source>
        <dbReference type="Pfam" id="PF00188"/>
    </source>
</evidence>